<accession>J9DKQ7</accession>
<comment type="similarity">
    <text evidence="3 10">Belongs to the TOP6A family.</text>
</comment>
<keyword evidence="7 10" id="KW-0799">Topoisomerase</keyword>
<dbReference type="GO" id="GO:0007131">
    <property type="term" value="P:reciprocal meiotic recombination"/>
    <property type="evidence" value="ECO:0007669"/>
    <property type="project" value="TreeGrafter"/>
</dbReference>
<dbReference type="OMA" id="MEIEIFT"/>
<name>J9DKQ7_EDHAE</name>
<dbReference type="InterPro" id="IPR036078">
    <property type="entry name" value="Spo11/TopoVI_A_sf"/>
</dbReference>
<organism evidence="13 14">
    <name type="scientific">Edhazardia aedis (strain USNM 41457)</name>
    <name type="common">Microsporidian parasite</name>
    <dbReference type="NCBI Taxonomy" id="1003232"/>
    <lineage>
        <taxon>Eukaryota</taxon>
        <taxon>Fungi</taxon>
        <taxon>Fungi incertae sedis</taxon>
        <taxon>Microsporidia</taxon>
        <taxon>Edhazardia</taxon>
    </lineage>
</organism>
<keyword evidence="9 10" id="KW-0413">Isomerase</keyword>
<evidence type="ECO:0000259" key="11">
    <source>
        <dbReference type="Pfam" id="PF04406"/>
    </source>
</evidence>
<dbReference type="InParanoid" id="J9DKQ7"/>
<evidence type="ECO:0000259" key="12">
    <source>
        <dbReference type="Pfam" id="PF21180"/>
    </source>
</evidence>
<keyword evidence="6" id="KW-0460">Magnesium</keyword>
<dbReference type="Pfam" id="PF04406">
    <property type="entry name" value="TP6A_N"/>
    <property type="match status" value="1"/>
</dbReference>
<dbReference type="Gene3D" id="1.10.10.10">
    <property type="entry name" value="Winged helix-like DNA-binding domain superfamily/Winged helix DNA-binding domain"/>
    <property type="match status" value="1"/>
</dbReference>
<dbReference type="STRING" id="1003232.J9DKQ7"/>
<feature type="active site" description="O-(5'-phospho-DNA)-tyrosine intermediate" evidence="10">
    <location>
        <position position="51"/>
    </location>
</feature>
<feature type="domain" description="Spo11/DNA topoisomerase VI subunit A N-terminal" evidence="11">
    <location>
        <begin position="24"/>
        <end position="83"/>
    </location>
</feature>
<dbReference type="PANTHER" id="PTHR10848:SF0">
    <property type="entry name" value="MEIOTIC RECOMBINATION PROTEIN SPO11"/>
    <property type="match status" value="1"/>
</dbReference>
<dbReference type="PROSITE" id="PS52041">
    <property type="entry name" value="TOPO_IIB"/>
    <property type="match status" value="1"/>
</dbReference>
<evidence type="ECO:0000256" key="9">
    <source>
        <dbReference type="ARBA" id="ARBA00023235"/>
    </source>
</evidence>
<dbReference type="CDD" id="cd00223">
    <property type="entry name" value="TOPRIM_TopoIIB_SPO"/>
    <property type="match status" value="1"/>
</dbReference>
<evidence type="ECO:0000256" key="3">
    <source>
        <dbReference type="ARBA" id="ARBA00006559"/>
    </source>
</evidence>
<dbReference type="GO" id="GO:0000706">
    <property type="term" value="P:meiotic DNA double-strand break processing"/>
    <property type="evidence" value="ECO:0007669"/>
    <property type="project" value="TreeGrafter"/>
</dbReference>
<dbReference type="SUPFAM" id="SSF56726">
    <property type="entry name" value="DNA topoisomerase IV, alpha subunit"/>
    <property type="match status" value="1"/>
</dbReference>
<evidence type="ECO:0000256" key="4">
    <source>
        <dbReference type="ARBA" id="ARBA00012895"/>
    </source>
</evidence>
<dbReference type="Gene3D" id="3.40.1360.10">
    <property type="match status" value="1"/>
</dbReference>
<dbReference type="InterPro" id="IPR034136">
    <property type="entry name" value="TOPRIM_Topo6A/Spo11"/>
</dbReference>
<comment type="caution">
    <text evidence="13">The sequence shown here is derived from an EMBL/GenBank/DDBJ whole genome shotgun (WGS) entry which is preliminary data.</text>
</comment>
<dbReference type="InterPro" id="IPR002815">
    <property type="entry name" value="Spo11/TopoVI_A"/>
</dbReference>
<keyword evidence="5" id="KW-0479">Metal-binding</keyword>
<dbReference type="EC" id="5.6.2.2" evidence="4"/>
<protein>
    <recommendedName>
        <fullName evidence="4">DNA topoisomerase (ATP-hydrolyzing)</fullName>
        <ecNumber evidence="4">5.6.2.2</ecNumber>
    </recommendedName>
</protein>
<dbReference type="Proteomes" id="UP000003163">
    <property type="component" value="Unassembled WGS sequence"/>
</dbReference>
<dbReference type="GO" id="GO:0042138">
    <property type="term" value="P:meiotic DNA double-strand break formation"/>
    <property type="evidence" value="ECO:0007669"/>
    <property type="project" value="TreeGrafter"/>
</dbReference>
<evidence type="ECO:0000256" key="7">
    <source>
        <dbReference type="ARBA" id="ARBA00023029"/>
    </source>
</evidence>
<proteinExistence type="inferred from homology"/>
<dbReference type="EMBL" id="AFBI03000044">
    <property type="protein sequence ID" value="EJW03175.1"/>
    <property type="molecule type" value="Genomic_DNA"/>
</dbReference>
<evidence type="ECO:0000313" key="13">
    <source>
        <dbReference type="EMBL" id="EJW03175.1"/>
    </source>
</evidence>
<reference evidence="14" key="2">
    <citation type="submission" date="2015-07" db="EMBL/GenBank/DDBJ databases">
        <title>Contrasting host-pathogen interactions and genome evolution in two generalist and specialist microsporidian pathogens of mosquitoes.</title>
        <authorList>
            <consortium name="The Broad Institute Genomics Platform"/>
            <consortium name="The Broad Institute Genome Sequencing Center for Infectious Disease"/>
            <person name="Cuomo C.A."/>
            <person name="Sanscrainte N.D."/>
            <person name="Goldberg J.M."/>
            <person name="Heiman D."/>
            <person name="Young S."/>
            <person name="Zeng Q."/>
            <person name="Becnel J.J."/>
            <person name="Birren B.W."/>
        </authorList>
    </citation>
    <scope>NUCLEOTIDE SEQUENCE [LARGE SCALE GENOMIC DNA]</scope>
    <source>
        <strain evidence="14">USNM 41457</strain>
    </source>
</reference>
<evidence type="ECO:0000313" key="14">
    <source>
        <dbReference type="Proteomes" id="UP000003163"/>
    </source>
</evidence>
<dbReference type="HOGENOM" id="CLU_037229_4_0_1"/>
<sequence>MKKVIDIIKEDTRRLLKDFTEPKLPSILKFYEILVEMHETSISKNKREIYYQSVKIFKNQRCIDRLVDRMAQKFCLSASDLLITASLKGLIHGNIIFKQGGADLVRPNLIPDQKGVTEIITPCSKIVVIEKDSLFSLICQQTAKHAILQNVLFVCGKGYPDNNTMYFLKRMEGKVEIFGLFDYDPFGMHIYCVYKYGSKKNTGVLSMQRIGMCSDDVFKYKIDENELLKLNVHDYKKLESLVKFDDDMLHRDIQFLKNVDRKMEMEIFTGRGSSFIMTYLCDKIF</sequence>
<reference evidence="13 14" key="1">
    <citation type="submission" date="2011-08" db="EMBL/GenBank/DDBJ databases">
        <authorList>
            <person name="Liu Z.J."/>
            <person name="Shi F.L."/>
            <person name="Lu J.Q."/>
            <person name="Li M."/>
            <person name="Wang Z.L."/>
        </authorList>
    </citation>
    <scope>NUCLEOTIDE SEQUENCE [LARGE SCALE GENOMIC DNA]</scope>
    <source>
        <strain evidence="13 14">USNM 41457</strain>
    </source>
</reference>
<keyword evidence="8 10" id="KW-0238">DNA-binding</keyword>
<evidence type="ECO:0000256" key="1">
    <source>
        <dbReference type="ARBA" id="ARBA00000185"/>
    </source>
</evidence>
<dbReference type="GO" id="GO:0003918">
    <property type="term" value="F:DNA topoisomerase type II (double strand cut, ATP-hydrolyzing) activity"/>
    <property type="evidence" value="ECO:0007669"/>
    <property type="project" value="UniProtKB-UniRule"/>
</dbReference>
<evidence type="ECO:0000256" key="8">
    <source>
        <dbReference type="ARBA" id="ARBA00023125"/>
    </source>
</evidence>
<dbReference type="InterPro" id="IPR013049">
    <property type="entry name" value="Spo11/TopoVI_A_N"/>
</dbReference>
<dbReference type="InterPro" id="IPR036388">
    <property type="entry name" value="WH-like_DNA-bd_sf"/>
</dbReference>
<comment type="catalytic activity">
    <reaction evidence="1 10">
        <text>ATP-dependent breakage, passage and rejoining of double-stranded DNA.</text>
        <dbReference type="EC" id="5.6.2.2"/>
    </reaction>
</comment>
<evidence type="ECO:0000256" key="10">
    <source>
        <dbReference type="PROSITE-ProRule" id="PRU01385"/>
    </source>
</evidence>
<dbReference type="PRINTS" id="PR01550">
    <property type="entry name" value="TOP6AFAMILY"/>
</dbReference>
<evidence type="ECO:0000256" key="5">
    <source>
        <dbReference type="ARBA" id="ARBA00022723"/>
    </source>
</evidence>
<dbReference type="GO" id="GO:0003677">
    <property type="term" value="F:DNA binding"/>
    <property type="evidence" value="ECO:0007669"/>
    <property type="project" value="UniProtKB-UniRule"/>
</dbReference>
<dbReference type="PANTHER" id="PTHR10848">
    <property type="entry name" value="MEIOTIC RECOMBINATION PROTEIN SPO11"/>
    <property type="match status" value="1"/>
</dbReference>
<comment type="cofactor">
    <cofactor evidence="2">
        <name>Mg(2+)</name>
        <dbReference type="ChEBI" id="CHEBI:18420"/>
    </cofactor>
</comment>
<dbReference type="GO" id="GO:0005524">
    <property type="term" value="F:ATP binding"/>
    <property type="evidence" value="ECO:0007669"/>
    <property type="project" value="InterPro"/>
</dbReference>
<evidence type="ECO:0000256" key="6">
    <source>
        <dbReference type="ARBA" id="ARBA00022842"/>
    </source>
</evidence>
<gene>
    <name evidence="13" type="ORF">EDEG_02480</name>
</gene>
<evidence type="ECO:0000256" key="2">
    <source>
        <dbReference type="ARBA" id="ARBA00001946"/>
    </source>
</evidence>
<dbReference type="VEuPathDB" id="MicrosporidiaDB:EDEG_02480"/>
<dbReference type="Pfam" id="PF21180">
    <property type="entry name" value="TOP6A-Spo11_Toprim"/>
    <property type="match status" value="1"/>
</dbReference>
<dbReference type="GO" id="GO:0000228">
    <property type="term" value="C:nuclear chromosome"/>
    <property type="evidence" value="ECO:0007669"/>
    <property type="project" value="TreeGrafter"/>
</dbReference>
<dbReference type="GO" id="GO:0046872">
    <property type="term" value="F:metal ion binding"/>
    <property type="evidence" value="ECO:0007669"/>
    <property type="project" value="UniProtKB-KW"/>
</dbReference>
<dbReference type="AlphaFoldDB" id="J9DKQ7"/>
<keyword evidence="14" id="KW-1185">Reference proteome</keyword>
<dbReference type="OrthoDB" id="5377392at2759"/>
<dbReference type="FunCoup" id="J9DKQ7">
    <property type="interactions" value="26"/>
</dbReference>
<feature type="domain" description="Topoisomerase 6 subunit A/Spo11 TOPRIM" evidence="12">
    <location>
        <begin position="126"/>
        <end position="284"/>
    </location>
</feature>